<dbReference type="SUPFAM" id="SSF47336">
    <property type="entry name" value="ACP-like"/>
    <property type="match status" value="3"/>
</dbReference>
<dbReference type="InterPro" id="IPR050091">
    <property type="entry name" value="PKS_NRPS_Biosynth_Enz"/>
</dbReference>
<dbReference type="PROSITE" id="PS00012">
    <property type="entry name" value="PHOSPHOPANTETHEINE"/>
    <property type="match status" value="2"/>
</dbReference>
<feature type="region of interest" description="Disordered" evidence="7">
    <location>
        <begin position="2169"/>
        <end position="2205"/>
    </location>
</feature>
<dbReference type="InterPro" id="IPR049552">
    <property type="entry name" value="PKS_DH_N"/>
</dbReference>
<feature type="active site" description="Proton acceptor; for dehydratase activity" evidence="6">
    <location>
        <position position="3410"/>
    </location>
</feature>
<feature type="domain" description="Ketosynthase family 3 (KS3)" evidence="9">
    <location>
        <begin position="985"/>
        <end position="1410"/>
    </location>
</feature>
<dbReference type="GO" id="GO:0071770">
    <property type="term" value="P:DIM/DIP cell wall layer assembly"/>
    <property type="evidence" value="ECO:0007669"/>
    <property type="project" value="TreeGrafter"/>
</dbReference>
<feature type="domain" description="Ketosynthase family 3 (KS3)" evidence="9">
    <location>
        <begin position="2474"/>
        <end position="2899"/>
    </location>
</feature>
<dbReference type="Pfam" id="PF00109">
    <property type="entry name" value="ketoacyl-synt"/>
    <property type="match status" value="3"/>
</dbReference>
<dbReference type="InterPro" id="IPR013968">
    <property type="entry name" value="PKS_KR"/>
</dbReference>
<feature type="domain" description="Carrier" evidence="8">
    <location>
        <begin position="890"/>
        <end position="968"/>
    </location>
</feature>
<protein>
    <submittedName>
        <fullName evidence="11">Protomycinolide IV synthase 1</fullName>
    </submittedName>
</protein>
<dbReference type="Gene3D" id="3.10.129.110">
    <property type="entry name" value="Polyketide synthase dehydratase"/>
    <property type="match status" value="1"/>
</dbReference>
<gene>
    <name evidence="11" type="primary">mycAI</name>
</gene>
<dbReference type="InterPro" id="IPR016039">
    <property type="entry name" value="Thiolase-like"/>
</dbReference>
<evidence type="ECO:0000259" key="9">
    <source>
        <dbReference type="PROSITE" id="PS52004"/>
    </source>
</evidence>
<dbReference type="InterPro" id="IPR057326">
    <property type="entry name" value="KR_dom"/>
</dbReference>
<dbReference type="FunFam" id="3.40.366.10:FF:000002">
    <property type="entry name" value="Probable polyketide synthase 2"/>
    <property type="match status" value="2"/>
</dbReference>
<dbReference type="InterPro" id="IPR036291">
    <property type="entry name" value="NAD(P)-bd_dom_sf"/>
</dbReference>
<feature type="region of interest" description="C-terminal hotdog fold" evidence="6">
    <location>
        <begin position="3514"/>
        <end position="3654"/>
    </location>
</feature>
<keyword evidence="2" id="KW-0597">Phosphoprotein</keyword>
<dbReference type="PROSITE" id="PS00606">
    <property type="entry name" value="KS3_1"/>
    <property type="match status" value="2"/>
</dbReference>
<dbReference type="Pfam" id="PF08659">
    <property type="entry name" value="KR"/>
    <property type="match status" value="3"/>
</dbReference>
<reference evidence="11" key="1">
    <citation type="journal article" date="2003" name="FEMS Microbiol. Lett.">
        <title>Organization of the biosynthetic gene cluster for the polyketide macrolide mycinamicin in Micromonospora griseorubida.</title>
        <authorList>
            <person name="Anzai Y."/>
            <person name="Saito N."/>
            <person name="Tanaka M."/>
            <person name="Kinoshita K."/>
            <person name="Koyama Y."/>
            <person name="Kato F."/>
        </authorList>
    </citation>
    <scope>NUCLEOTIDE SEQUENCE</scope>
</reference>
<evidence type="ECO:0000256" key="7">
    <source>
        <dbReference type="SAM" id="MobiDB-lite"/>
    </source>
</evidence>
<dbReference type="Pfam" id="PF00698">
    <property type="entry name" value="Acyl_transf_1"/>
    <property type="match status" value="3"/>
</dbReference>
<dbReference type="GO" id="GO:0004312">
    <property type="term" value="F:fatty acid synthase activity"/>
    <property type="evidence" value="ECO:0007669"/>
    <property type="project" value="TreeGrafter"/>
</dbReference>
<organism evidence="11">
    <name type="scientific">Micromonospora griseorubida</name>
    <dbReference type="NCBI Taxonomy" id="28040"/>
    <lineage>
        <taxon>Bacteria</taxon>
        <taxon>Bacillati</taxon>
        <taxon>Actinomycetota</taxon>
        <taxon>Actinomycetes</taxon>
        <taxon>Micromonosporales</taxon>
        <taxon>Micromonosporaceae</taxon>
        <taxon>Micromonospora</taxon>
    </lineage>
</organism>
<dbReference type="Gene3D" id="3.40.50.720">
    <property type="entry name" value="NAD(P)-binding Rossmann-like Domain"/>
    <property type="match status" value="3"/>
</dbReference>
<dbReference type="InterPro" id="IPR006162">
    <property type="entry name" value="Ppantetheine_attach_site"/>
</dbReference>
<dbReference type="PROSITE" id="PS52019">
    <property type="entry name" value="PKS_MFAS_DH"/>
    <property type="match status" value="1"/>
</dbReference>
<dbReference type="KEGG" id="ag:BAC57028"/>
<dbReference type="PANTHER" id="PTHR43775">
    <property type="entry name" value="FATTY ACID SYNTHASE"/>
    <property type="match status" value="1"/>
</dbReference>
<dbReference type="InterPro" id="IPR009081">
    <property type="entry name" value="PP-bd_ACP"/>
</dbReference>
<dbReference type="PANTHER" id="PTHR43775:SF51">
    <property type="entry name" value="INACTIVE PHENOLPHTHIOCEROL SYNTHESIS POLYKETIDE SYNTHASE TYPE I PKS1-RELATED"/>
    <property type="match status" value="1"/>
</dbReference>
<dbReference type="InterPro" id="IPR014030">
    <property type="entry name" value="Ketoacyl_synth_N"/>
</dbReference>
<dbReference type="InterPro" id="IPR049551">
    <property type="entry name" value="PKS_DH_C"/>
</dbReference>
<dbReference type="InterPro" id="IPR014043">
    <property type="entry name" value="Acyl_transferase_dom"/>
</dbReference>
<dbReference type="SUPFAM" id="SSF51735">
    <property type="entry name" value="NAD(P)-binding Rossmann-fold domains"/>
    <property type="match status" value="4"/>
</dbReference>
<name>Q83WF0_MICGR</name>
<dbReference type="CDD" id="cd08956">
    <property type="entry name" value="KR_3_FAS_SDR_x"/>
    <property type="match status" value="1"/>
</dbReference>
<evidence type="ECO:0000256" key="2">
    <source>
        <dbReference type="ARBA" id="ARBA00022553"/>
    </source>
</evidence>
<dbReference type="SUPFAM" id="SSF53901">
    <property type="entry name" value="Thiolase-like"/>
    <property type="match status" value="3"/>
</dbReference>
<dbReference type="Gene3D" id="1.10.1200.10">
    <property type="entry name" value="ACP-like"/>
    <property type="match status" value="3"/>
</dbReference>
<evidence type="ECO:0000313" key="11">
    <source>
        <dbReference type="EMBL" id="BAC57028.1"/>
    </source>
</evidence>
<keyword evidence="1" id="KW-0596">Phosphopantetheine</keyword>
<proteinExistence type="predicted"/>
<evidence type="ECO:0000256" key="6">
    <source>
        <dbReference type="PROSITE-ProRule" id="PRU01363"/>
    </source>
</evidence>
<dbReference type="GO" id="GO:0004315">
    <property type="term" value="F:3-oxoacyl-[acyl-carrier-protein] synthase activity"/>
    <property type="evidence" value="ECO:0007669"/>
    <property type="project" value="InterPro"/>
</dbReference>
<dbReference type="Gene3D" id="3.40.47.10">
    <property type="match status" value="3"/>
</dbReference>
<dbReference type="CDD" id="cd00833">
    <property type="entry name" value="PKS"/>
    <property type="match status" value="3"/>
</dbReference>
<evidence type="ECO:0000259" key="10">
    <source>
        <dbReference type="PROSITE" id="PS52019"/>
    </source>
</evidence>
<dbReference type="SMART" id="SM00825">
    <property type="entry name" value="PKS_KS"/>
    <property type="match status" value="3"/>
</dbReference>
<dbReference type="InterPro" id="IPR020807">
    <property type="entry name" value="PKS_DH"/>
</dbReference>
<dbReference type="Gene3D" id="3.30.70.3290">
    <property type="match status" value="3"/>
</dbReference>
<dbReference type="GO" id="GO:0006633">
    <property type="term" value="P:fatty acid biosynthetic process"/>
    <property type="evidence" value="ECO:0007669"/>
    <property type="project" value="InterPro"/>
</dbReference>
<feature type="domain" description="Carrier" evidence="8">
    <location>
        <begin position="4139"/>
        <end position="4214"/>
    </location>
</feature>
<keyword evidence="5" id="KW-0012">Acyltransferase</keyword>
<dbReference type="BioCyc" id="MetaCyc:MONOMER-18359"/>
<dbReference type="InterPro" id="IPR020841">
    <property type="entry name" value="PKS_Beta-ketoAc_synthase_dom"/>
</dbReference>
<dbReference type="SMART" id="SM01294">
    <property type="entry name" value="PKS_PP_betabranch"/>
    <property type="match status" value="1"/>
</dbReference>
<evidence type="ECO:0000259" key="8">
    <source>
        <dbReference type="PROSITE" id="PS50075"/>
    </source>
</evidence>
<accession>Q83WF0</accession>
<dbReference type="Pfam" id="PF21089">
    <property type="entry name" value="PKS_DH_N"/>
    <property type="match status" value="1"/>
</dbReference>
<dbReference type="InterPro" id="IPR020806">
    <property type="entry name" value="PKS_PP-bd"/>
</dbReference>
<dbReference type="FunFam" id="1.10.1200.10:FF:000007">
    <property type="entry name" value="Probable polyketide synthase pks17"/>
    <property type="match status" value="2"/>
</dbReference>
<dbReference type="SMART" id="SM00823">
    <property type="entry name" value="PKS_PP"/>
    <property type="match status" value="3"/>
</dbReference>
<dbReference type="SUPFAM" id="SSF55048">
    <property type="entry name" value="Probable ACP-binding domain of malonyl-CoA ACP transacylase"/>
    <property type="match status" value="3"/>
</dbReference>
<evidence type="ECO:0000256" key="1">
    <source>
        <dbReference type="ARBA" id="ARBA00022450"/>
    </source>
</evidence>
<dbReference type="EMBL" id="AB089954">
    <property type="protein sequence ID" value="BAC57028.1"/>
    <property type="molecule type" value="Genomic_DNA"/>
</dbReference>
<keyword evidence="4" id="KW-0511">Multifunctional enzyme</keyword>
<dbReference type="InterPro" id="IPR055123">
    <property type="entry name" value="SpnB-like_Rossmann"/>
</dbReference>
<dbReference type="Pfam" id="PF16197">
    <property type="entry name" value="KAsynt_C_assoc"/>
    <property type="match status" value="3"/>
</dbReference>
<dbReference type="FunFam" id="3.40.47.10:FF:000019">
    <property type="entry name" value="Polyketide synthase type I"/>
    <property type="match status" value="2"/>
</dbReference>
<sequence length="4307" mass="449658">MVVPSVTAAPESVALVGMSCRLPGASGVEEFWDLLTEGRDAVARQPDGSWRAALAETGTFDAGFFGMSPRQAAAADPQQRLVLELGWEALEHAGVVPATLAGSRTGVFVGVTADDYATSLWRTGTTPDGYTVPGLNRSMIANRLSYLLELRGPSFVVDSAQSSSLVAVHLACESLLRGESDAAIVAGVSLISTPESTAAMASLGALSPDGRCYTFDARANGYVRGEGGAAVVLKRLSDALVDGDRVHAVILGGAVNNDGGGPGLLAPDRAAQEEVLRRAYDRSGVGPAQVTYVELHGTGTPVGDPVEAAALGAVFGADRRADDPLHVGSVKSNIGHLEGAAGITGLLKAVLCVREGVLPPTLNHQTPNPGIPLAQLRLRVQTTVQRWPDRADEGRRIAAVSSFGMGGTNAHLVLAQAPERAVRPAVSPTTELPAVPWVLSARSEAALRGQAERLREHLDRHPDLRPLDVGFSLATSRDVFPHRSVRFADGEPVAAGSGRLAEGRVAWVFPGQGAQWTGMAAASLTESPVFAARLTECAAAVTPFVDWSLLDVLRAVPGSPRLDRDDVVQPACFAVMVSLAELWRSWGVVPEAVVGHSQGEIAAAVVAGAISLEDGARIVALRSQLLTRELHGLGGMVSVGLPVAETERLLTRWSGRLHLAVVNGPNATVVAGDGDALDELVTECERRQARVRRVAVEYASHSPHVERIRDELMTALRPVTPQPSAVAFYSTADVGITDGERLDAGYWYRNLRQPVRFADTLRQMSTDGYTSFVELSAHPMLVTALEEILAQETTAALCVTGSLRRDEGGLGRMLASAAEGWAHGLPVDWRKVFAGTGAERVELPTYAFQRQRYWAPDAERTAVPPAAVDAPVRPAASPPEQATPAQATTQQTYDLLRTVLETVATVQGLPSAETVDPDLTFKEQGLESYAAVEFRNRLRARVGLSLPATLVYDFPTPTAVAGFLGDQLHPRESQLVTVTPALVDDEPIAIVGMGCRFPGGVSSPEDLWDVVASGVDAVSPFPVDRGWDLESLFDGDPDRAGTTYCREGGFLDDAAGFDAGFFGVSPREAVAMDPQQRLLLEGVVEGVGAGGFSSAGVRGSRTGVYAGVMNQEYGPRLYESAEEHRGYLLTGTAASVVSGRVSYVLGLEGPAVTVDTACSSSLVALHLAVQALRSGECDVALAGGVTVMATPGIFVEFSRQGGLAVDGRCKAYSDSADGTGWSEGVGVVVVQRLSDAVAAGRRVLAVVRGSAVNQDGASNGLTAPSGSSQQRVIRAALASARLSVGDVDVVEGHGTGTRLDPIEAQALLATYGRRGGGRSLLLGSVKSNIGHAQAAAGVAGVVKMVLAMERGVVPASLHVRCAVFACQDWSSGAVEVVGEACAWPETGRPRRAAVSSFGVSGTNAHVILEQAPPVVPDASSSAGAPVSAVSDADSSSVSVPWVLSARSEWGLRASAGRLEAALSGPLSGSGSGSGVVSGVDVGWSLGGRSVFGWRGVSLSGVGRLGVLAGGGVGSGVVVGSGRVASGGVVFVFPGQGAQWVGMARGLLGESGVFSEAFDEVGGVVQGLVDWPVRGTACREVGRGDLGRVDVVQPLSFVVMVALARLSRSSGVVPPGWVGHSQGEIAAAVVSGALSVEEGARVVVGRSRVIGARLAGGGAMVWVGASVGVVEGLLGGLGGGLEVAVVNGPGQVVVAGDGGWGGGVVGAGVGGWGVRARLLPVGYGSHCGLVDVVRDELLGVLGEVRGGSSVIPFYSSVDVGVVDGGVLDGGYWFRNLRLRVRFGEVVRRLVGDGFSSFVEVSAHPVLVGAIEDVLGEVGGGVGFVCGGFVAVGVDGGLGRMVVSAAEGWVRGLPVQWRRVPVLAGGRQVGLPTYPFQHDRYWLAPAPRTAVAAGATAADGAAAGVGWRYRVGWKALPVPTPGRLHGRWLVVHGHATGGVDQLSGVVADILTRHGATTEHLTIDPAEPGVLAERLGALAAAGEPVRGVVSLLDLDGTLLLVQAMGRAGLDARIRAVTTGAVAVSSDEVPSSEGAALWAFGRVAALELPDRWAGLIDLPVQADARALERLAGALTSEEENQLAVRASGLYTRRIIRTAGRARKEWRPRGTVLVTGGTGALGARVARWLADHGAEHLVLVSRRGAQATGAAELVAGLERTGVRVTVAACDVADRDGAGRPAGGAPTAGGLPHRWRARRPDGGPAHSRGSGCGVPAERLAATHLHDLTAHRDLDAFVLFSSIVGSWGNAGQAAYAAANAALDALAEQRRSAGLPATSIAWGLWAGAGMADGAGEQTFTRRGVRAMDPDDGIAALRQALDSGDTCVTVADVDWPSMVRTHANPAAARLFEEIPEARQALADRAAEQSAERPSDLARRLTGLTAADRRRLLLDLIGAQAAVILRQDSGWTIPPDSAFRASGFDSLTALELRNRLNAATGLTLPSTVVFDHPSPVALADFLLDAVLPRSGGADGVVEVAAAPDEPIAVIGVGCRYPGGVATPEQLWDLLLTERDAIGPLPTDRGWNIDDIFDPEPGRVGRTYCREGGFLHDAADFDAAFFGISPREALAMDPQQRLILETSWEALERAGIDPRSLRGSRTGVYTGMTHQEYAARLHEMPEEYEGHLLTGTSGSVASGRVSYVLGLEGPAVTVDTACSSSLVAIHLAVQALRAGECDLALAGGVTVMATRDCSWSSPASGASPRRPVQGVLRQADGTGWSEGAGVITLARLSDAVRDGRHILALIRGPRSTRTVPATGSPRRTGRHSSASSRLALANAGLTPPEVDAVEAHGTGTRLGDPIEAGALLATYGQGRPVDQPVRLGTLKSNIGHTQAAAGVAGMIKMVLALRHGVLPATLHATEPSPHIDWNAGAVSLLTERTDWPDNPRPRRAAVSAFGISGTNAHIILEQAPEPTVPSERSERAAGPRLSVVPWPLSGRSEPALRAQAARLRDFLDDGADPVDVGFSLATTRSRLDHRAVVLLDGETAPTEALHALVSGDAGRAVLSGTPRDTALAFLFTGQGSQRLGMADGIRREFPPFAEALAEIAAEMDTRLDQPLLSVMFAEPGSATATLIDRTEYAQPALFAVEVALFRLFESWGVRPDVLLGHSVGEIAAAHVAGVMDLEHACRLVAARGRLMQRMPADGAMIAIRLPEERVREQLHDLGRHVSVAAVNGPESVVVSGAGHVVRSLADQLTAEGHRVRRLNVSHAFHSPHVDEVLEEFRKAAAEVRYGRPLVPVVSNVTGRVATEDELGSAEYWVRHLREPVRFHDGIRTLLDRGATTLVELGPDGVLCGLAAQCLDPDRDEVALVPALHRTSGEVRSLVAAAATVHVRGHDVDWNGFFAETGARRVDLPTYAFQRQRYWASVSPPGSDQTAAVRFGLNAADHPLLGGALSVAGSEDLIFTGRLSLAAQPWIAGHRVGERAAARYAFLEVASRAGRAVGGDRVRDLQIEAPLVVPDRGAVQVQVVLTGGDEPDGRQVRVFARPEGSTAPWTRHATGNGDAAGGSGRRPGVGALVAPEGAVPLDVGDLYRRFAAQHLEYDGVFTGVRELWRRADEVFAEVRLPDGAEVEAAAFGVHPALLDAALQPWLAGDFVSRPADSVHLPFAWQGMQVHTSGAAALRVRIRRAGESAVSMQAVAVDGAPVCSLDALVLRPTTVRSLRRTVGPALLPLHHLRWREREPGQAPGTPLTFLGPTGAERYVGEAVTVHQDLTALRAVGQRGAPPPRAVLAAFGSPHRTAEAVRAVAAAALDLVQRWLADDRHQDSRLVLVTERAVAADDHEDVPDLAGAAVWGLVRSAQSEHPGRFALIDHDGTEQSRALLPAAVALGCAQLALRQGTVRVPALAALPPTESGADTRLAPDGTVLVTGAAGALGALVVRHLVAEHGVRRLLLLSRHGREAAGMAELAEDLAQRGVTVTVLACDVADRTGLAAALDAVPDEHPLTAVVHAAGVLDDAMVTGLTADRLDEVLRPKVDAALHLHELTADRKLAAFVLFSAAAGLLGNPGQASYAAANTVLDALAHHRRANGLPATSLAWGVLGGPNGMAANLNAAHLRRLARYGIAPLDGDEARSLLDRALRTDRALLVPLRLTRVDARQDPADVPEILRPLVVPVVADGGGRSPATGPNSLEAFRAQLAELDDGTRGEHLLDLVRRQVAEVLGHDRADVVDPKRPFQDLGFDSLLAVELRNRLQAATGLPLPATLGFDHPTPQTVVDHLAESLLSRPEGDPGEQALTGLDAVARALTKLGDEDIRRVVVRRRLAELLATVAGAEPDLANGGGTGAGVDDGHDDTALVERLSGASDEDLLAFIDEQI</sequence>
<dbReference type="InterPro" id="IPR032821">
    <property type="entry name" value="PKS_assoc"/>
</dbReference>
<dbReference type="InterPro" id="IPR049900">
    <property type="entry name" value="PKS_mFAS_DH"/>
</dbReference>
<dbReference type="GO" id="GO:0031177">
    <property type="term" value="F:phosphopantetheine binding"/>
    <property type="evidence" value="ECO:0007669"/>
    <property type="project" value="InterPro"/>
</dbReference>
<evidence type="ECO:0000256" key="4">
    <source>
        <dbReference type="ARBA" id="ARBA00023268"/>
    </source>
</evidence>
<feature type="domain" description="PKS/mFAS DH" evidence="10">
    <location>
        <begin position="3378"/>
        <end position="3654"/>
    </location>
</feature>
<dbReference type="InterPro" id="IPR014031">
    <property type="entry name" value="Ketoacyl_synth_C"/>
</dbReference>
<evidence type="ECO:0000256" key="5">
    <source>
        <dbReference type="ARBA" id="ARBA00023315"/>
    </source>
</evidence>
<dbReference type="Pfam" id="PF02801">
    <property type="entry name" value="Ketoacyl-synt_C"/>
    <property type="match status" value="3"/>
</dbReference>
<keyword evidence="3" id="KW-0808">Transferase</keyword>
<dbReference type="InterPro" id="IPR018201">
    <property type="entry name" value="Ketoacyl_synth_AS"/>
</dbReference>
<dbReference type="PROSITE" id="PS50075">
    <property type="entry name" value="CARRIER"/>
    <property type="match status" value="3"/>
</dbReference>
<dbReference type="SUPFAM" id="SSF52151">
    <property type="entry name" value="FabD/lysophospholipase-like"/>
    <property type="match status" value="3"/>
</dbReference>
<dbReference type="SMART" id="SM00822">
    <property type="entry name" value="PKS_KR"/>
    <property type="match status" value="2"/>
</dbReference>
<dbReference type="SMART" id="SM00827">
    <property type="entry name" value="PKS_AT"/>
    <property type="match status" value="3"/>
</dbReference>
<dbReference type="SMART" id="SM00826">
    <property type="entry name" value="PKS_DH"/>
    <property type="match status" value="1"/>
</dbReference>
<dbReference type="Gene3D" id="3.40.366.10">
    <property type="entry name" value="Malonyl-Coenzyme A Acyl Carrier Protein, domain 2"/>
    <property type="match status" value="3"/>
</dbReference>
<dbReference type="GO" id="GO:0005737">
    <property type="term" value="C:cytoplasm"/>
    <property type="evidence" value="ECO:0007669"/>
    <property type="project" value="TreeGrafter"/>
</dbReference>
<dbReference type="GO" id="GO:0005886">
    <property type="term" value="C:plasma membrane"/>
    <property type="evidence" value="ECO:0007669"/>
    <property type="project" value="TreeGrafter"/>
</dbReference>
<dbReference type="CDD" id="cd08952">
    <property type="entry name" value="KR_1_SDR_x"/>
    <property type="match status" value="1"/>
</dbReference>
<dbReference type="InterPro" id="IPR016036">
    <property type="entry name" value="Malonyl_transacylase_ACP-bd"/>
</dbReference>
<feature type="domain" description="Carrier" evidence="8">
    <location>
        <begin position="2377"/>
        <end position="2456"/>
    </location>
</feature>
<feature type="domain" description="Ketosynthase family 3 (KS3)" evidence="9">
    <location>
        <begin position="10"/>
        <end position="416"/>
    </location>
</feature>
<evidence type="ECO:0000256" key="3">
    <source>
        <dbReference type="ARBA" id="ARBA00022679"/>
    </source>
</evidence>
<dbReference type="InterPro" id="IPR001227">
    <property type="entry name" value="Ac_transferase_dom_sf"/>
</dbReference>
<dbReference type="Pfam" id="PF00550">
    <property type="entry name" value="PP-binding"/>
    <property type="match status" value="3"/>
</dbReference>
<dbReference type="Pfam" id="PF22953">
    <property type="entry name" value="SpnB_Rossmann"/>
    <property type="match status" value="1"/>
</dbReference>
<dbReference type="PROSITE" id="PS52004">
    <property type="entry name" value="KS3_2"/>
    <property type="match status" value="3"/>
</dbReference>
<feature type="active site" description="Proton donor; for dehydratase activity" evidence="6">
    <location>
        <position position="3575"/>
    </location>
</feature>
<dbReference type="InterPro" id="IPR042104">
    <property type="entry name" value="PKS_dehydratase_sf"/>
</dbReference>
<feature type="region of interest" description="Disordered" evidence="7">
    <location>
        <begin position="869"/>
        <end position="889"/>
    </location>
</feature>
<feature type="region of interest" description="N-terminal hotdog fold" evidence="6">
    <location>
        <begin position="3378"/>
        <end position="3500"/>
    </location>
</feature>
<feature type="region of interest" description="Disordered" evidence="7">
    <location>
        <begin position="2738"/>
        <end position="2761"/>
    </location>
</feature>
<dbReference type="Pfam" id="PF14765">
    <property type="entry name" value="PS-DH"/>
    <property type="match status" value="1"/>
</dbReference>
<dbReference type="InterPro" id="IPR036736">
    <property type="entry name" value="ACP-like_sf"/>
</dbReference>
<dbReference type="InterPro" id="IPR016035">
    <property type="entry name" value="Acyl_Trfase/lysoPLipase"/>
</dbReference>